<evidence type="ECO:0000313" key="10">
    <source>
        <dbReference type="Proteomes" id="UP000198654"/>
    </source>
</evidence>
<keyword evidence="6 7" id="KW-0413">Isomerase</keyword>
<evidence type="ECO:0000256" key="7">
    <source>
        <dbReference type="HAMAP-Rule" id="MF_01183"/>
    </source>
</evidence>
<comment type="domain">
    <text evidence="7">The PPIase activity resides only in the second parvulin domain. The N-terminal region and the C-terminal tail are necessary and sufficient for the chaperone activity of SurA. The PPIase activity is dispensable for SurA to function as a chaperone. The N-terminal region and the C-terminal tail are also required for porin recognition.</text>
</comment>
<dbReference type="InterPro" id="IPR027304">
    <property type="entry name" value="Trigger_fact/SurA_dom_sf"/>
</dbReference>
<keyword evidence="3 7" id="KW-0574">Periplasm</keyword>
<keyword evidence="2 7" id="KW-0677">Repeat</keyword>
<dbReference type="SUPFAM" id="SSF109998">
    <property type="entry name" value="Triger factor/SurA peptide-binding domain-like"/>
    <property type="match status" value="1"/>
</dbReference>
<comment type="function">
    <text evidence="7">Chaperone involved in the correct folding and assembly of outer membrane proteins. Recognizes specific patterns of aromatic residues and the orientation of their side chains, which are found more frequently in integral outer membrane proteins. May act in both early periplasmic and late outer membrane-associated steps of protein maturation.</text>
</comment>
<dbReference type="GO" id="GO:0030288">
    <property type="term" value="C:outer membrane-bounded periplasmic space"/>
    <property type="evidence" value="ECO:0007669"/>
    <property type="project" value="InterPro"/>
</dbReference>
<dbReference type="Pfam" id="PF00639">
    <property type="entry name" value="Rotamase"/>
    <property type="match status" value="2"/>
</dbReference>
<dbReference type="AlphaFoldDB" id="A0A1G9IT39"/>
<dbReference type="PROSITE" id="PS01096">
    <property type="entry name" value="PPIC_PPIASE_1"/>
    <property type="match status" value="1"/>
</dbReference>
<dbReference type="RefSeq" id="WP_089726729.1">
    <property type="nucleotide sequence ID" value="NZ_FNGI01000002.1"/>
</dbReference>
<evidence type="ECO:0000256" key="1">
    <source>
        <dbReference type="ARBA" id="ARBA00022729"/>
    </source>
</evidence>
<dbReference type="InterPro" id="IPR050280">
    <property type="entry name" value="OMP_Chaperone_SurA"/>
</dbReference>
<dbReference type="EC" id="5.2.1.8" evidence="7"/>
<feature type="domain" description="PpiC" evidence="8">
    <location>
        <begin position="176"/>
        <end position="277"/>
    </location>
</feature>
<gene>
    <name evidence="7" type="primary">surA</name>
    <name evidence="9" type="ORF">SAMN05661010_01325</name>
</gene>
<evidence type="ECO:0000259" key="8">
    <source>
        <dbReference type="PROSITE" id="PS50198"/>
    </source>
</evidence>
<dbReference type="OrthoDB" id="14196at2"/>
<dbReference type="HAMAP" id="MF_01183">
    <property type="entry name" value="Chaperone_SurA"/>
    <property type="match status" value="1"/>
</dbReference>
<proteinExistence type="inferred from homology"/>
<dbReference type="EMBL" id="FNGI01000002">
    <property type="protein sequence ID" value="SDL28330.1"/>
    <property type="molecule type" value="Genomic_DNA"/>
</dbReference>
<dbReference type="Pfam" id="PF09312">
    <property type="entry name" value="SurA_N"/>
    <property type="match status" value="1"/>
</dbReference>
<dbReference type="InterPro" id="IPR015391">
    <property type="entry name" value="SurA_N"/>
</dbReference>
<dbReference type="GO" id="GO:0043165">
    <property type="term" value="P:Gram-negative-bacterium-type cell outer membrane assembly"/>
    <property type="evidence" value="ECO:0007669"/>
    <property type="project" value="InterPro"/>
</dbReference>
<name>A0A1G9IT39_9GAMM</name>
<dbReference type="GO" id="GO:0051082">
    <property type="term" value="F:unfolded protein binding"/>
    <property type="evidence" value="ECO:0007669"/>
    <property type="project" value="UniProtKB-UniRule"/>
</dbReference>
<dbReference type="GO" id="GO:0006457">
    <property type="term" value="P:protein folding"/>
    <property type="evidence" value="ECO:0007669"/>
    <property type="project" value="UniProtKB-UniRule"/>
</dbReference>
<dbReference type="PROSITE" id="PS50198">
    <property type="entry name" value="PPIC_PPIASE_2"/>
    <property type="match status" value="2"/>
</dbReference>
<evidence type="ECO:0000256" key="3">
    <source>
        <dbReference type="ARBA" id="ARBA00022764"/>
    </source>
</evidence>
<keyword evidence="5 7" id="KW-0143">Chaperone</keyword>
<dbReference type="GO" id="GO:0003755">
    <property type="term" value="F:peptidyl-prolyl cis-trans isomerase activity"/>
    <property type="evidence" value="ECO:0007669"/>
    <property type="project" value="UniProtKB-UniRule"/>
</dbReference>
<dbReference type="InterPro" id="IPR000297">
    <property type="entry name" value="PPIase_PpiC"/>
</dbReference>
<dbReference type="SUPFAM" id="SSF54534">
    <property type="entry name" value="FKBP-like"/>
    <property type="match status" value="2"/>
</dbReference>
<sequence precursor="true">MRRRPFASLSLALVLAFTTLGFCAQALADQPLDRIVAVVNDDAIMASELENRVVQARSQLANRGIAIPSIDVLRSQVLERMVIEQIQLQMAEQANLSVDDTELNSAVRGIAQANGMTLEQFADALEADGLSLAIVRGQVRREMLMRELQQRRVASEVNISDREVERYLQQQGAISNARYRLAHILVALPQSPSPDQVSAAGQRAEELYARLQDGADFAALAAAESDSGNALEGGDLGWRRGAEIPRVFADVVPSLGVGEVSEPIRGPGGFHLVKLIDREGGDQQAVIEEQRVRHILIGTNPNRDAQEARALAEQVRQRIASGEDFASVAQQVSDDRGSALNGGMLGWVRPGQMVPAFEEAMNQLAVGQVSQPVRSRFGYHLIEVLERRQQDVTDEAQRNRVRQTLFQRKVNDELEAWLQQIRAEAYVDNRLNPEG</sequence>
<dbReference type="PANTHER" id="PTHR47637">
    <property type="entry name" value="CHAPERONE SURA"/>
    <property type="match status" value="1"/>
</dbReference>
<dbReference type="GO" id="GO:0050821">
    <property type="term" value="P:protein stabilization"/>
    <property type="evidence" value="ECO:0007669"/>
    <property type="project" value="InterPro"/>
</dbReference>
<evidence type="ECO:0000313" key="9">
    <source>
        <dbReference type="EMBL" id="SDL28330.1"/>
    </source>
</evidence>
<dbReference type="PANTHER" id="PTHR47637:SF1">
    <property type="entry name" value="CHAPERONE SURA"/>
    <property type="match status" value="1"/>
</dbReference>
<feature type="domain" description="PpiC" evidence="8">
    <location>
        <begin position="287"/>
        <end position="386"/>
    </location>
</feature>
<dbReference type="STRING" id="119000.SAMN05661010_01325"/>
<keyword evidence="1 7" id="KW-0732">Signal</keyword>
<dbReference type="InterPro" id="IPR023034">
    <property type="entry name" value="PPIase_SurA"/>
</dbReference>
<evidence type="ECO:0000256" key="4">
    <source>
        <dbReference type="ARBA" id="ARBA00023110"/>
    </source>
</evidence>
<feature type="signal peptide" evidence="7">
    <location>
        <begin position="1"/>
        <end position="28"/>
    </location>
</feature>
<dbReference type="Gene3D" id="3.10.50.40">
    <property type="match status" value="2"/>
</dbReference>
<dbReference type="GO" id="GO:0042277">
    <property type="term" value="F:peptide binding"/>
    <property type="evidence" value="ECO:0007669"/>
    <property type="project" value="InterPro"/>
</dbReference>
<reference evidence="9 10" key="1">
    <citation type="submission" date="2016-10" db="EMBL/GenBank/DDBJ databases">
        <authorList>
            <person name="de Groot N.N."/>
        </authorList>
    </citation>
    <scope>NUCLEOTIDE SEQUENCE [LARGE SCALE GENOMIC DNA]</scope>
    <source>
        <strain evidence="9 10">DSM 14789</strain>
    </source>
</reference>
<evidence type="ECO:0000256" key="5">
    <source>
        <dbReference type="ARBA" id="ARBA00023186"/>
    </source>
</evidence>
<evidence type="ECO:0000256" key="6">
    <source>
        <dbReference type="ARBA" id="ARBA00023235"/>
    </source>
</evidence>
<organism evidence="9 10">
    <name type="scientific">Modicisalibacter muralis</name>
    <dbReference type="NCBI Taxonomy" id="119000"/>
    <lineage>
        <taxon>Bacteria</taxon>
        <taxon>Pseudomonadati</taxon>
        <taxon>Pseudomonadota</taxon>
        <taxon>Gammaproteobacteria</taxon>
        <taxon>Oceanospirillales</taxon>
        <taxon>Halomonadaceae</taxon>
        <taxon>Modicisalibacter</taxon>
    </lineage>
</organism>
<dbReference type="Gene3D" id="1.10.4030.10">
    <property type="entry name" value="Porin chaperone SurA, peptide-binding domain"/>
    <property type="match status" value="1"/>
</dbReference>
<feature type="chain" id="PRO_5011803911" description="Chaperone SurA" evidence="7">
    <location>
        <begin position="29"/>
        <end position="435"/>
    </location>
</feature>
<dbReference type="Proteomes" id="UP000198654">
    <property type="component" value="Unassembled WGS sequence"/>
</dbReference>
<protein>
    <recommendedName>
        <fullName evidence="7">Chaperone SurA</fullName>
    </recommendedName>
    <alternativeName>
        <fullName evidence="7">Peptidyl-prolyl cis-trans isomerase SurA</fullName>
        <shortName evidence="7">PPIase SurA</shortName>
        <ecNumber evidence="7">5.2.1.8</ecNumber>
    </alternativeName>
    <alternativeName>
        <fullName evidence="7">Rotamase SurA</fullName>
    </alternativeName>
</protein>
<comment type="catalytic activity">
    <reaction evidence="7">
        <text>[protein]-peptidylproline (omega=180) = [protein]-peptidylproline (omega=0)</text>
        <dbReference type="Rhea" id="RHEA:16237"/>
        <dbReference type="Rhea" id="RHEA-COMP:10747"/>
        <dbReference type="Rhea" id="RHEA-COMP:10748"/>
        <dbReference type="ChEBI" id="CHEBI:83833"/>
        <dbReference type="ChEBI" id="CHEBI:83834"/>
        <dbReference type="EC" id="5.2.1.8"/>
    </reaction>
</comment>
<dbReference type="InterPro" id="IPR046357">
    <property type="entry name" value="PPIase_dom_sf"/>
</dbReference>
<evidence type="ECO:0000256" key="2">
    <source>
        <dbReference type="ARBA" id="ARBA00022737"/>
    </source>
</evidence>
<keyword evidence="4 7" id="KW-0697">Rotamase</keyword>
<comment type="subcellular location">
    <subcellularLocation>
        <location evidence="7">Periplasm</location>
    </subcellularLocation>
    <text evidence="7">Is capable of associating with the outer membrane.</text>
</comment>
<accession>A0A1G9IT39</accession>
<dbReference type="InterPro" id="IPR023058">
    <property type="entry name" value="PPIase_PpiC_CS"/>
</dbReference>
<keyword evidence="10" id="KW-1185">Reference proteome</keyword>